<dbReference type="EMBL" id="LFRF01000033">
    <property type="protein sequence ID" value="KND87725.1"/>
    <property type="molecule type" value="Genomic_DNA"/>
</dbReference>
<evidence type="ECO:0000256" key="1">
    <source>
        <dbReference type="SAM" id="MobiDB-lite"/>
    </source>
</evidence>
<dbReference type="PANTHER" id="PTHR35391:SF7">
    <property type="entry name" value="C2H2-TYPE DOMAIN-CONTAINING PROTEIN"/>
    <property type="match status" value="1"/>
</dbReference>
<feature type="region of interest" description="Disordered" evidence="1">
    <location>
        <begin position="231"/>
        <end position="254"/>
    </location>
</feature>
<keyword evidence="3" id="KW-1185">Reference proteome</keyword>
<comment type="caution">
    <text evidence="2">The sequence shown here is derived from an EMBL/GenBank/DDBJ whole genome shotgun (WGS) entry which is preliminary data.</text>
</comment>
<protein>
    <submittedName>
        <fullName evidence="2">Uncharacterized protein</fullName>
    </submittedName>
</protein>
<sequence length="654" mass="72628">MATLAVRPQKQATAASKAETCTTSFQQCLHKTASVHARELSLVEDQLARFSLWSGNIRVFGSSRQSLDHRLREAPDIRDTFIALLEAIIYRIETCTSSLEALSPQHADDALTAVDKGFQDALGGIADQISLLHKLSNTIRRASKESQNLEAAGAFRIRDDDGNDAEDFLRLLFAYYVRDRFPTTSEAIQQRLAGTMVLRRKRILYRRQRYGSMPIRVLDVPSQPDVKMPLARRTAQPQKAGAQPDTGDLRSRTRRTVKSLAQSATTLAADKFYKASAPSAVSVSRTIAFGSHEELVFPPAPTGAIMSKQRQLVQQREDTLRQRFGAQDLAANPKDRTPAQDWEEAVEAVGEVTCPFCFYALPASAIVDGEKWKQHVITDLDAYVCLFEQCESPEELFSHSSQWLKHMREHAQRWRCTSKSHEEFLSITRAEYIEHLKTTHGSRLTDAQLRVLADKSARTIGPLFKSCPLCGTEETRGSMEEHVVGHLRLLAIKSLPAYEDEGSGDPENASKSASGPRSRSTVQDFMNTHSQADNASWGTPSTAPSNLDNSTTGSNQHDDSQVHVIMDDPPADDGHPGSILTLNPDCAICTLPAEAKCDCEAVAFETTVRQAETRMMERVYGDIRGWVRGHALGEIEKRFRAATAAYYDPNAHKE</sequence>
<gene>
    <name evidence="2" type="ORF">TOPH_07645</name>
</gene>
<name>A0A0L0N1N5_TOLOC</name>
<dbReference type="PANTHER" id="PTHR35391">
    <property type="entry name" value="C2H2-TYPE DOMAIN-CONTAINING PROTEIN-RELATED"/>
    <property type="match status" value="1"/>
</dbReference>
<feature type="compositionally biased region" description="Polar residues" evidence="1">
    <location>
        <begin position="509"/>
        <end position="555"/>
    </location>
</feature>
<evidence type="ECO:0000313" key="2">
    <source>
        <dbReference type="EMBL" id="KND87725.1"/>
    </source>
</evidence>
<dbReference type="Proteomes" id="UP000036947">
    <property type="component" value="Unassembled WGS sequence"/>
</dbReference>
<organism evidence="2 3">
    <name type="scientific">Tolypocladium ophioglossoides (strain CBS 100239)</name>
    <name type="common">Snaketongue truffleclub</name>
    <name type="synonym">Elaphocordyceps ophioglossoides</name>
    <dbReference type="NCBI Taxonomy" id="1163406"/>
    <lineage>
        <taxon>Eukaryota</taxon>
        <taxon>Fungi</taxon>
        <taxon>Dikarya</taxon>
        <taxon>Ascomycota</taxon>
        <taxon>Pezizomycotina</taxon>
        <taxon>Sordariomycetes</taxon>
        <taxon>Hypocreomycetidae</taxon>
        <taxon>Hypocreales</taxon>
        <taxon>Ophiocordycipitaceae</taxon>
        <taxon>Tolypocladium</taxon>
    </lineage>
</organism>
<dbReference type="OrthoDB" id="20872at2759"/>
<dbReference type="AlphaFoldDB" id="A0A0L0N1N5"/>
<reference evidence="2 3" key="1">
    <citation type="journal article" date="2015" name="BMC Genomics">
        <title>The genome of the truffle-parasite Tolypocladium ophioglossoides and the evolution of antifungal peptaibiotics.</title>
        <authorList>
            <person name="Quandt C.A."/>
            <person name="Bushley K.E."/>
            <person name="Spatafora J.W."/>
        </authorList>
    </citation>
    <scope>NUCLEOTIDE SEQUENCE [LARGE SCALE GENOMIC DNA]</scope>
    <source>
        <strain evidence="2 3">CBS 100239</strain>
    </source>
</reference>
<dbReference type="STRING" id="1163406.A0A0L0N1N5"/>
<evidence type="ECO:0000313" key="3">
    <source>
        <dbReference type="Proteomes" id="UP000036947"/>
    </source>
</evidence>
<proteinExistence type="predicted"/>
<accession>A0A0L0N1N5</accession>
<feature type="non-terminal residue" evidence="2">
    <location>
        <position position="654"/>
    </location>
</feature>
<feature type="region of interest" description="Disordered" evidence="1">
    <location>
        <begin position="498"/>
        <end position="577"/>
    </location>
</feature>